<evidence type="ECO:0000313" key="7">
    <source>
        <dbReference type="EMBL" id="KAJ1647032.1"/>
    </source>
</evidence>
<feature type="region of interest" description="Disordered" evidence="6">
    <location>
        <begin position="1"/>
        <end position="32"/>
    </location>
</feature>
<comment type="subcellular location">
    <subcellularLocation>
        <location evidence="2">Cytoplasm</location>
    </subcellularLocation>
    <subcellularLocation>
        <location evidence="1">Nucleus</location>
    </subcellularLocation>
</comment>
<dbReference type="Gene3D" id="1.20.58.190">
    <property type="entry name" value="Translin, domain 1"/>
    <property type="match status" value="1"/>
</dbReference>
<gene>
    <name evidence="7" type="ORF">LPJ64_001560</name>
</gene>
<feature type="compositionally biased region" description="Polar residues" evidence="6">
    <location>
        <begin position="18"/>
        <end position="32"/>
    </location>
</feature>
<dbReference type="InterPro" id="IPR016069">
    <property type="entry name" value="Translin_C"/>
</dbReference>
<evidence type="ECO:0000256" key="2">
    <source>
        <dbReference type="ARBA" id="ARBA00004496"/>
    </source>
</evidence>
<dbReference type="InterPro" id="IPR016068">
    <property type="entry name" value="Translin_N"/>
</dbReference>
<proteinExistence type="inferred from homology"/>
<dbReference type="Pfam" id="PF01997">
    <property type="entry name" value="Translin"/>
    <property type="match status" value="1"/>
</dbReference>
<dbReference type="InterPro" id="IPR036081">
    <property type="entry name" value="Translin_sf"/>
</dbReference>
<dbReference type="PANTHER" id="PTHR10741">
    <property type="entry name" value="TRANSLIN AND TRANSLIN ASSOCIATED PROTEIN X"/>
    <property type="match status" value="1"/>
</dbReference>
<evidence type="ECO:0000256" key="6">
    <source>
        <dbReference type="SAM" id="MobiDB-lite"/>
    </source>
</evidence>
<comment type="caution">
    <text evidence="7">The sequence shown here is derived from an EMBL/GenBank/DDBJ whole genome shotgun (WGS) entry which is preliminary data.</text>
</comment>
<dbReference type="GO" id="GO:0005634">
    <property type="term" value="C:nucleus"/>
    <property type="evidence" value="ECO:0007669"/>
    <property type="project" value="UniProtKB-SubCell"/>
</dbReference>
<dbReference type="GO" id="GO:0043565">
    <property type="term" value="F:sequence-specific DNA binding"/>
    <property type="evidence" value="ECO:0007669"/>
    <property type="project" value="InterPro"/>
</dbReference>
<dbReference type="Proteomes" id="UP001145021">
    <property type="component" value="Unassembled WGS sequence"/>
</dbReference>
<dbReference type="GO" id="GO:0005737">
    <property type="term" value="C:cytoplasm"/>
    <property type="evidence" value="ECO:0007669"/>
    <property type="project" value="UniProtKB-SubCell"/>
</dbReference>
<dbReference type="AlphaFoldDB" id="A0A9W7XPS5"/>
<dbReference type="CDD" id="cd14820">
    <property type="entry name" value="TRAX"/>
    <property type="match status" value="1"/>
</dbReference>
<dbReference type="InterPro" id="IPR002848">
    <property type="entry name" value="Translin_fam"/>
</dbReference>
<organism evidence="7 8">
    <name type="scientific">Coemansia asiatica</name>
    <dbReference type="NCBI Taxonomy" id="1052880"/>
    <lineage>
        <taxon>Eukaryota</taxon>
        <taxon>Fungi</taxon>
        <taxon>Fungi incertae sedis</taxon>
        <taxon>Zoopagomycota</taxon>
        <taxon>Kickxellomycotina</taxon>
        <taxon>Kickxellomycetes</taxon>
        <taxon>Kickxellales</taxon>
        <taxon>Kickxellaceae</taxon>
        <taxon>Coemansia</taxon>
    </lineage>
</organism>
<dbReference type="Gene3D" id="1.20.58.200">
    <property type="entry name" value="Translin, domain 2"/>
    <property type="match status" value="1"/>
</dbReference>
<evidence type="ECO:0008006" key="9">
    <source>
        <dbReference type="Google" id="ProtNLM"/>
    </source>
</evidence>
<comment type="similarity">
    <text evidence="3">Belongs to the translin family.</text>
</comment>
<accession>A0A9W7XPS5</accession>
<evidence type="ECO:0000256" key="1">
    <source>
        <dbReference type="ARBA" id="ARBA00004123"/>
    </source>
</evidence>
<keyword evidence="8" id="KW-1185">Reference proteome</keyword>
<evidence type="ECO:0000313" key="8">
    <source>
        <dbReference type="Proteomes" id="UP001145021"/>
    </source>
</evidence>
<keyword evidence="5" id="KW-0539">Nucleus</keyword>
<protein>
    <recommendedName>
        <fullName evidence="9">Translin</fullName>
    </recommendedName>
</protein>
<evidence type="ECO:0000256" key="4">
    <source>
        <dbReference type="ARBA" id="ARBA00022490"/>
    </source>
</evidence>
<keyword evidence="4" id="KW-0963">Cytoplasm</keyword>
<dbReference type="SUPFAM" id="SSF74784">
    <property type="entry name" value="Translin"/>
    <property type="match status" value="1"/>
</dbReference>
<dbReference type="EMBL" id="JANBOH010000041">
    <property type="protein sequence ID" value="KAJ1647032.1"/>
    <property type="molecule type" value="Genomic_DNA"/>
</dbReference>
<evidence type="ECO:0000256" key="3">
    <source>
        <dbReference type="ARBA" id="ARBA00005902"/>
    </source>
</evidence>
<sequence>MSDQETAKHTKKPRFNKQAPQPSIAPTENMSESKKSIIQQFTLYRDTLDAHYDQRERVIKASRDITALSKKMVFSLLRITQDPPSRVFKEVEDKNTMVLAIFSRLAQDIQGSDAFKYNSNSTHGLQEYIEALGLWVFLRDNMLITKGQVEEMLASSGVKILVTDNDYILGISDLPGEVNRYCINAIGKGDRGAVENSLVFLRALKEGIHLLVSSGRIRDLNKKLEVLESSLEKTERAYYSMSIRESEMKAVNESKGVMAVD</sequence>
<name>A0A9W7XPS5_9FUNG</name>
<evidence type="ECO:0000256" key="5">
    <source>
        <dbReference type="ARBA" id="ARBA00023242"/>
    </source>
</evidence>
<reference evidence="7" key="1">
    <citation type="submission" date="2022-07" db="EMBL/GenBank/DDBJ databases">
        <title>Phylogenomic reconstructions and comparative analyses of Kickxellomycotina fungi.</title>
        <authorList>
            <person name="Reynolds N.K."/>
            <person name="Stajich J.E."/>
            <person name="Barry K."/>
            <person name="Grigoriev I.V."/>
            <person name="Crous P."/>
            <person name="Smith M.E."/>
        </authorList>
    </citation>
    <scope>NUCLEOTIDE SEQUENCE</scope>
    <source>
        <strain evidence="7">NBRC 105413</strain>
    </source>
</reference>